<dbReference type="Pfam" id="PF02627">
    <property type="entry name" value="CMD"/>
    <property type="match status" value="1"/>
</dbReference>
<dbReference type="Gene3D" id="1.20.1290.10">
    <property type="entry name" value="AhpD-like"/>
    <property type="match status" value="1"/>
</dbReference>
<organism evidence="2 3">
    <name type="scientific">Microbaculum marinum</name>
    <dbReference type="NCBI Taxonomy" id="1764581"/>
    <lineage>
        <taxon>Bacteria</taxon>
        <taxon>Pseudomonadati</taxon>
        <taxon>Pseudomonadota</taxon>
        <taxon>Alphaproteobacteria</taxon>
        <taxon>Hyphomicrobiales</taxon>
        <taxon>Tepidamorphaceae</taxon>
        <taxon>Microbaculum</taxon>
    </lineage>
</organism>
<dbReference type="PANTHER" id="PTHR33570:SF2">
    <property type="entry name" value="CARBOXYMUCONOLACTONE DECARBOXYLASE-LIKE DOMAIN-CONTAINING PROTEIN"/>
    <property type="match status" value="1"/>
</dbReference>
<dbReference type="PANTHER" id="PTHR33570">
    <property type="entry name" value="4-CARBOXYMUCONOLACTONE DECARBOXYLASE FAMILY PROTEIN"/>
    <property type="match status" value="1"/>
</dbReference>
<dbReference type="Proteomes" id="UP001378188">
    <property type="component" value="Unassembled WGS sequence"/>
</dbReference>
<proteinExistence type="predicted"/>
<keyword evidence="3" id="KW-1185">Reference proteome</keyword>
<dbReference type="InterPro" id="IPR052512">
    <property type="entry name" value="4CMD/NDH-1_regulator"/>
</dbReference>
<evidence type="ECO:0000259" key="1">
    <source>
        <dbReference type="Pfam" id="PF02627"/>
    </source>
</evidence>
<name>A0AAW9RRU8_9HYPH</name>
<protein>
    <submittedName>
        <fullName evidence="2">4-carboxymuconolactone decarboxylase</fullName>
        <ecNumber evidence="2">4.1.1.44</ecNumber>
    </submittedName>
</protein>
<gene>
    <name evidence="2" type="primary">pcaC</name>
    <name evidence="2" type="ORF">V3328_24110</name>
</gene>
<dbReference type="InterPro" id="IPR003779">
    <property type="entry name" value="CMD-like"/>
</dbReference>
<dbReference type="NCBIfam" id="TIGR02425">
    <property type="entry name" value="decarb_PcaC"/>
    <property type="match status" value="1"/>
</dbReference>
<sequence>MDDETRHGRGMSNRRGVLGDTHVDRAVAGTSDVDRDFQDLITRYAWGEIWERPGLDRRTRSLLTIVMLLALGHHEELKMHLRASVNCGVSREEVQEALLQAAIYCGVPASNSAFKAAKEVFAEMDAAGS</sequence>
<dbReference type="InterPro" id="IPR012788">
    <property type="entry name" value="Decarb_PcaC"/>
</dbReference>
<dbReference type="AlphaFoldDB" id="A0AAW9RRU8"/>
<feature type="domain" description="Carboxymuconolactone decarboxylase-like" evidence="1">
    <location>
        <begin position="36"/>
        <end position="119"/>
    </location>
</feature>
<evidence type="ECO:0000313" key="2">
    <source>
        <dbReference type="EMBL" id="MEJ8574585.1"/>
    </source>
</evidence>
<dbReference type="RefSeq" id="WP_340332279.1">
    <property type="nucleotide sequence ID" value="NZ_JAZHOF010000012.1"/>
</dbReference>
<dbReference type="EMBL" id="JAZHOF010000012">
    <property type="protein sequence ID" value="MEJ8574585.1"/>
    <property type="molecule type" value="Genomic_DNA"/>
</dbReference>
<evidence type="ECO:0000313" key="3">
    <source>
        <dbReference type="Proteomes" id="UP001378188"/>
    </source>
</evidence>
<keyword evidence="2" id="KW-0456">Lyase</keyword>
<comment type="caution">
    <text evidence="2">The sequence shown here is derived from an EMBL/GenBank/DDBJ whole genome shotgun (WGS) entry which is preliminary data.</text>
</comment>
<dbReference type="SUPFAM" id="SSF69118">
    <property type="entry name" value="AhpD-like"/>
    <property type="match status" value="1"/>
</dbReference>
<dbReference type="GO" id="GO:0051920">
    <property type="term" value="F:peroxiredoxin activity"/>
    <property type="evidence" value="ECO:0007669"/>
    <property type="project" value="InterPro"/>
</dbReference>
<dbReference type="InterPro" id="IPR029032">
    <property type="entry name" value="AhpD-like"/>
</dbReference>
<accession>A0AAW9RRU8</accession>
<dbReference type="EC" id="4.1.1.44" evidence="2"/>
<dbReference type="GO" id="GO:0047575">
    <property type="term" value="F:4-carboxymuconolactone decarboxylase activity"/>
    <property type="evidence" value="ECO:0007669"/>
    <property type="project" value="UniProtKB-EC"/>
</dbReference>
<reference evidence="2 3" key="1">
    <citation type="submission" date="2024-02" db="EMBL/GenBank/DDBJ databases">
        <title>Genome analysis and characterization of Microbaculum marinisediminis sp. nov., isolated from marine sediment.</title>
        <authorList>
            <person name="Du Z.-J."/>
            <person name="Ye Y.-Q."/>
            <person name="Zhang Z.-R."/>
            <person name="Yuan S.-M."/>
            <person name="Zhang X.-Y."/>
        </authorList>
    </citation>
    <scope>NUCLEOTIDE SEQUENCE [LARGE SCALE GENOMIC DNA]</scope>
    <source>
        <strain evidence="2 3">SDUM1044001</strain>
    </source>
</reference>